<dbReference type="Proteomes" id="UP000015102">
    <property type="component" value="Unassembled WGS sequence"/>
</dbReference>
<name>T1GNG6_MEGSC</name>
<dbReference type="EnsemblMetazoa" id="MESCA005117-RA">
    <property type="protein sequence ID" value="MESCA005117-PA"/>
    <property type="gene ID" value="MESCA005117"/>
</dbReference>
<evidence type="ECO:0000313" key="2">
    <source>
        <dbReference type="Proteomes" id="UP000015102"/>
    </source>
</evidence>
<reference evidence="1" key="2">
    <citation type="submission" date="2015-06" db="UniProtKB">
        <authorList>
            <consortium name="EnsemblMetazoa"/>
        </authorList>
    </citation>
    <scope>IDENTIFICATION</scope>
</reference>
<sequence>MPPKSSSSKKNQISWFCCEKCSTNIIIKDRNGHEKTCDKFQNGDIFSEEVLKTDFVRDGVLHTSTIEKRTFAVEELKDVSEKQLNNLVFVSEGVMKLCKFSIGQDLLVSTNADEQQVSIKLNYFGNTFRRPNSSKGSHSSSLNISNLNFKDVEKKISKILQIELRGKVVCENTKIFLDFFNKEIEIVLENFFTHLENEGLSEKMENLSLNEKFYLFTNSTRMILYEKNGVLEDLKQENVEKVKLKDIGGLEEQVRQVFETFGVALGFKNVPKVGIMK</sequence>
<proteinExistence type="predicted"/>
<organism evidence="1 2">
    <name type="scientific">Megaselia scalaris</name>
    <name type="common">Humpbacked fly</name>
    <name type="synonym">Phora scalaris</name>
    <dbReference type="NCBI Taxonomy" id="36166"/>
    <lineage>
        <taxon>Eukaryota</taxon>
        <taxon>Metazoa</taxon>
        <taxon>Ecdysozoa</taxon>
        <taxon>Arthropoda</taxon>
        <taxon>Hexapoda</taxon>
        <taxon>Insecta</taxon>
        <taxon>Pterygota</taxon>
        <taxon>Neoptera</taxon>
        <taxon>Endopterygota</taxon>
        <taxon>Diptera</taxon>
        <taxon>Brachycera</taxon>
        <taxon>Muscomorpha</taxon>
        <taxon>Platypezoidea</taxon>
        <taxon>Phoridae</taxon>
        <taxon>Megaseliini</taxon>
        <taxon>Megaselia</taxon>
    </lineage>
</organism>
<dbReference type="AlphaFoldDB" id="T1GNG6"/>
<keyword evidence="2" id="KW-1185">Reference proteome</keyword>
<dbReference type="HOGENOM" id="CLU_1005730_0_0_1"/>
<dbReference type="STRING" id="36166.T1GNG6"/>
<evidence type="ECO:0000313" key="1">
    <source>
        <dbReference type="EnsemblMetazoa" id="MESCA005117-PA"/>
    </source>
</evidence>
<reference evidence="2" key="1">
    <citation type="submission" date="2013-02" db="EMBL/GenBank/DDBJ databases">
        <authorList>
            <person name="Hughes D."/>
        </authorList>
    </citation>
    <scope>NUCLEOTIDE SEQUENCE</scope>
    <source>
        <strain>Durham</strain>
        <strain evidence="2">NC isolate 2 -- Noor lab</strain>
    </source>
</reference>
<accession>T1GNG6</accession>
<dbReference type="EMBL" id="CAQQ02184985">
    <property type="status" value="NOT_ANNOTATED_CDS"/>
    <property type="molecule type" value="Genomic_DNA"/>
</dbReference>
<protein>
    <submittedName>
        <fullName evidence="1">Uncharacterized protein</fullName>
    </submittedName>
</protein>